<gene>
    <name evidence="1" type="ORF">Tco_0654734</name>
</gene>
<reference evidence="1" key="1">
    <citation type="journal article" date="2022" name="Int. J. Mol. Sci.">
        <title>Draft Genome of Tanacetum Coccineum: Genomic Comparison of Closely Related Tanacetum-Family Plants.</title>
        <authorList>
            <person name="Yamashiro T."/>
            <person name="Shiraishi A."/>
            <person name="Nakayama K."/>
            <person name="Satake H."/>
        </authorList>
    </citation>
    <scope>NUCLEOTIDE SEQUENCE</scope>
</reference>
<name>A0ABQ4X4Z6_9ASTR</name>
<sequence length="412" mass="46393">MIAVSMAKKVGFLAREMKSMKSDLCFMQERCIILEEENQRLRDGFIKGVPPEEDVGSITAPLEASSLVQFSGVVPSNYVKKLAAFFLASAITRAALSSTPLQPRGIFLLPAASLLPLPEAPPAEAAWNAYIKSGRAYQLLLEQKPHLQLVPFAFVHSSIIILSMESLVKKKQKGAILKLKQRHLKNTIFCTYTPYPAMKIRRISASSAQETRNDQFPIWHALIVTGLWCMTRSSTKEQLSPLENPERVLRSRRKLFDNPSLVESNPQEDDQLSEIEEHIEEEEVILFYNGLDVPTRQILDSKAQLNNLGREIKKVNEKVYAAQVGCELCKGPHYTKDCPQKKEGKTLEEAYYTQFGAPYQPGGQYRAPGPGFYQRNNGNSSYPAQRETIEESLAKFMAESAKRHEENSNIIK</sequence>
<keyword evidence="2" id="KW-1185">Reference proteome</keyword>
<comment type="caution">
    <text evidence="1">The sequence shown here is derived from an EMBL/GenBank/DDBJ whole genome shotgun (WGS) entry which is preliminary data.</text>
</comment>
<dbReference type="EMBL" id="BQNB010009187">
    <property type="protein sequence ID" value="GJS59950.1"/>
    <property type="molecule type" value="Genomic_DNA"/>
</dbReference>
<dbReference type="PANTHER" id="PTHR31016">
    <property type="entry name" value="OS04G0228100 PROTEIN"/>
    <property type="match status" value="1"/>
</dbReference>
<dbReference type="Proteomes" id="UP001151760">
    <property type="component" value="Unassembled WGS sequence"/>
</dbReference>
<evidence type="ECO:0000313" key="1">
    <source>
        <dbReference type="EMBL" id="GJS59950.1"/>
    </source>
</evidence>
<proteinExistence type="predicted"/>
<reference evidence="1" key="2">
    <citation type="submission" date="2022-01" db="EMBL/GenBank/DDBJ databases">
        <authorList>
            <person name="Yamashiro T."/>
            <person name="Shiraishi A."/>
            <person name="Satake H."/>
            <person name="Nakayama K."/>
        </authorList>
    </citation>
    <scope>NUCLEOTIDE SEQUENCE</scope>
</reference>
<protein>
    <submittedName>
        <fullName evidence="1">Retrovirus-related pol polyprotein from transposon TNT 1-94</fullName>
    </submittedName>
</protein>
<organism evidence="1 2">
    <name type="scientific">Tanacetum coccineum</name>
    <dbReference type="NCBI Taxonomy" id="301880"/>
    <lineage>
        <taxon>Eukaryota</taxon>
        <taxon>Viridiplantae</taxon>
        <taxon>Streptophyta</taxon>
        <taxon>Embryophyta</taxon>
        <taxon>Tracheophyta</taxon>
        <taxon>Spermatophyta</taxon>
        <taxon>Magnoliopsida</taxon>
        <taxon>eudicotyledons</taxon>
        <taxon>Gunneridae</taxon>
        <taxon>Pentapetalae</taxon>
        <taxon>asterids</taxon>
        <taxon>campanulids</taxon>
        <taxon>Asterales</taxon>
        <taxon>Asteraceae</taxon>
        <taxon>Asteroideae</taxon>
        <taxon>Anthemideae</taxon>
        <taxon>Anthemidinae</taxon>
        <taxon>Tanacetum</taxon>
    </lineage>
</organism>
<dbReference type="PANTHER" id="PTHR31016:SF2">
    <property type="entry name" value="OS04G0228100 PROTEIN"/>
    <property type="match status" value="1"/>
</dbReference>
<evidence type="ECO:0000313" key="2">
    <source>
        <dbReference type="Proteomes" id="UP001151760"/>
    </source>
</evidence>
<accession>A0ABQ4X4Z6</accession>